<proteinExistence type="predicted"/>
<feature type="compositionally biased region" description="Basic and acidic residues" evidence="1">
    <location>
        <begin position="12"/>
        <end position="29"/>
    </location>
</feature>
<dbReference type="Proteomes" id="UP000052978">
    <property type="component" value="Unassembled WGS sequence"/>
</dbReference>
<evidence type="ECO:0000313" key="3">
    <source>
        <dbReference type="Proteomes" id="UP000052978"/>
    </source>
</evidence>
<reference evidence="2 3" key="1">
    <citation type="journal article" date="2013" name="Nat. Commun.">
        <title>Genome analysis reveals insights into physiology and longevity of the Brandt's bat Myotis brandtii.</title>
        <authorList>
            <person name="Seim I."/>
            <person name="Fang X."/>
            <person name="Xiong Z."/>
            <person name="Lobanov A.V."/>
            <person name="Huang Z."/>
            <person name="Ma S."/>
            <person name="Feng Y."/>
            <person name="Turanov A.A."/>
            <person name="Zhu Y."/>
            <person name="Lenz T.L."/>
            <person name="Gerashchenko M.V."/>
            <person name="Fan D."/>
            <person name="Hee Yim S."/>
            <person name="Yao X."/>
            <person name="Jordan D."/>
            <person name="Xiong Y."/>
            <person name="Ma Y."/>
            <person name="Lyapunov A.N."/>
            <person name="Chen G."/>
            <person name="Kulakova O.I."/>
            <person name="Sun Y."/>
            <person name="Lee S.G."/>
            <person name="Bronson R.T."/>
            <person name="Moskalev A.A."/>
            <person name="Sunyaev S.R."/>
            <person name="Zhang G."/>
            <person name="Krogh A."/>
            <person name="Wang J."/>
            <person name="Gladyshev V.N."/>
        </authorList>
    </citation>
    <scope>NUCLEOTIDE SEQUENCE [LARGE SCALE GENOMIC DNA]</scope>
</reference>
<evidence type="ECO:0000313" key="2">
    <source>
        <dbReference type="EMBL" id="EPQ08243.1"/>
    </source>
</evidence>
<sequence>MVATRSPADTTAGDRLRHPPDRRSKERNRLARPTAAQGSQRPAATKSGNLPGAPVLTPPVNKASVTAGQGSASRPEVTASNL</sequence>
<evidence type="ECO:0000256" key="1">
    <source>
        <dbReference type="SAM" id="MobiDB-lite"/>
    </source>
</evidence>
<keyword evidence="3" id="KW-1185">Reference proteome</keyword>
<feature type="compositionally biased region" description="Polar residues" evidence="1">
    <location>
        <begin position="36"/>
        <end position="48"/>
    </location>
</feature>
<dbReference type="EMBL" id="KE162428">
    <property type="protein sequence ID" value="EPQ08243.1"/>
    <property type="molecule type" value="Genomic_DNA"/>
</dbReference>
<organism evidence="2 3">
    <name type="scientific">Myotis brandtii</name>
    <name type="common">Brandt's bat</name>
    <dbReference type="NCBI Taxonomy" id="109478"/>
    <lineage>
        <taxon>Eukaryota</taxon>
        <taxon>Metazoa</taxon>
        <taxon>Chordata</taxon>
        <taxon>Craniata</taxon>
        <taxon>Vertebrata</taxon>
        <taxon>Euteleostomi</taxon>
        <taxon>Mammalia</taxon>
        <taxon>Eutheria</taxon>
        <taxon>Laurasiatheria</taxon>
        <taxon>Chiroptera</taxon>
        <taxon>Yangochiroptera</taxon>
        <taxon>Vespertilionidae</taxon>
        <taxon>Myotis</taxon>
    </lineage>
</organism>
<name>S7PD01_MYOBR</name>
<protein>
    <submittedName>
        <fullName evidence="2">Uncharacterized protein</fullName>
    </submittedName>
</protein>
<gene>
    <name evidence="2" type="ORF">D623_10029917</name>
</gene>
<accession>S7PD01</accession>
<feature type="compositionally biased region" description="Polar residues" evidence="1">
    <location>
        <begin position="63"/>
        <end position="82"/>
    </location>
</feature>
<dbReference type="AlphaFoldDB" id="S7PD01"/>
<feature type="region of interest" description="Disordered" evidence="1">
    <location>
        <begin position="1"/>
        <end position="82"/>
    </location>
</feature>